<dbReference type="AlphaFoldDB" id="A0A1E5G0Y3"/>
<dbReference type="Proteomes" id="UP000094296">
    <property type="component" value="Unassembled WGS sequence"/>
</dbReference>
<evidence type="ECO:0000259" key="1">
    <source>
        <dbReference type="Pfam" id="PF06114"/>
    </source>
</evidence>
<dbReference type="PANTHER" id="PTHR43236:SF1">
    <property type="entry name" value="BLL7220 PROTEIN"/>
    <property type="match status" value="1"/>
</dbReference>
<feature type="domain" description="IrrE N-terminal-like" evidence="1">
    <location>
        <begin position="27"/>
        <end position="130"/>
    </location>
</feature>
<gene>
    <name evidence="2" type="ORF">BHF68_10265</name>
</gene>
<dbReference type="PANTHER" id="PTHR43236">
    <property type="entry name" value="ANTITOXIN HIGA1"/>
    <property type="match status" value="1"/>
</dbReference>
<reference evidence="2 3" key="1">
    <citation type="submission" date="2016-09" db="EMBL/GenBank/DDBJ databases">
        <title>Draft genome sequence for the type strain of Desulfuribacillus alkaliarsenatis AHT28, an obligately anaerobic, sulfidogenic bacterium isolated from Russian soda lake sediments.</title>
        <authorList>
            <person name="Abin C.A."/>
            <person name="Hollibaugh J.T."/>
        </authorList>
    </citation>
    <scope>NUCLEOTIDE SEQUENCE [LARGE SCALE GENOMIC DNA]</scope>
    <source>
        <strain evidence="2 3">AHT28</strain>
    </source>
</reference>
<dbReference type="RefSeq" id="WP_069644029.1">
    <property type="nucleotide sequence ID" value="NZ_MIJE01000033.1"/>
</dbReference>
<keyword evidence="3" id="KW-1185">Reference proteome</keyword>
<dbReference type="InterPro" id="IPR052345">
    <property type="entry name" value="Rad_response_metalloprotease"/>
</dbReference>
<organism evidence="2 3">
    <name type="scientific">Desulfuribacillus alkaliarsenatis</name>
    <dbReference type="NCBI Taxonomy" id="766136"/>
    <lineage>
        <taxon>Bacteria</taxon>
        <taxon>Bacillati</taxon>
        <taxon>Bacillota</taxon>
        <taxon>Desulfuribacillia</taxon>
        <taxon>Desulfuribacillales</taxon>
        <taxon>Desulfuribacillaceae</taxon>
        <taxon>Desulfuribacillus</taxon>
    </lineage>
</organism>
<dbReference type="InterPro" id="IPR010359">
    <property type="entry name" value="IrrE_HExxH"/>
</dbReference>
<accession>A0A1E5G0Y3</accession>
<sequence length="143" mass="16470">MEAQAIIDLALKLRNKYRTNNPFEIASTLGIRINYIVSDNQTKGYVVNATQSPLILINKKYNYTSQKVVCAHELGHALMHTESSINHFQRDRNSSNSENIRDEYEANLFAVALLFNHDELNMKLLNMSNYMLKSILDYNITNI</sequence>
<name>A0A1E5G0Y3_9FIRM</name>
<dbReference type="OrthoDB" id="9816277at2"/>
<protein>
    <recommendedName>
        <fullName evidence="1">IrrE N-terminal-like domain-containing protein</fullName>
    </recommendedName>
</protein>
<proteinExistence type="predicted"/>
<dbReference type="STRING" id="766136.BHF68_10265"/>
<comment type="caution">
    <text evidence="2">The sequence shown here is derived from an EMBL/GenBank/DDBJ whole genome shotgun (WGS) entry which is preliminary data.</text>
</comment>
<dbReference type="EMBL" id="MIJE01000033">
    <property type="protein sequence ID" value="OEF96108.1"/>
    <property type="molecule type" value="Genomic_DNA"/>
</dbReference>
<dbReference type="Gene3D" id="1.10.10.2910">
    <property type="match status" value="1"/>
</dbReference>
<dbReference type="Pfam" id="PF06114">
    <property type="entry name" value="Peptidase_M78"/>
    <property type="match status" value="1"/>
</dbReference>
<evidence type="ECO:0000313" key="3">
    <source>
        <dbReference type="Proteomes" id="UP000094296"/>
    </source>
</evidence>
<evidence type="ECO:0000313" key="2">
    <source>
        <dbReference type="EMBL" id="OEF96108.1"/>
    </source>
</evidence>